<dbReference type="EMBL" id="UOEW01000120">
    <property type="protein sequence ID" value="VAW35914.1"/>
    <property type="molecule type" value="Genomic_DNA"/>
</dbReference>
<feature type="transmembrane region" description="Helical" evidence="5">
    <location>
        <begin position="137"/>
        <end position="159"/>
    </location>
</feature>
<dbReference type="PANTHER" id="PTHR43332:SF2">
    <property type="entry name" value="INNER MEMBRANE TRANSPORT PERMEASE YADH"/>
    <property type="match status" value="1"/>
</dbReference>
<protein>
    <submittedName>
        <fullName evidence="7">Uncharacterized ABC transporter inner membrane permease YadH</fullName>
    </submittedName>
</protein>
<feature type="domain" description="ABC transmembrane type-2" evidence="6">
    <location>
        <begin position="22"/>
        <end position="251"/>
    </location>
</feature>
<dbReference type="PRINTS" id="PR00164">
    <property type="entry name" value="ABC2TRNSPORT"/>
</dbReference>
<dbReference type="AlphaFoldDB" id="A0A3B0VWZ9"/>
<evidence type="ECO:0000256" key="3">
    <source>
        <dbReference type="ARBA" id="ARBA00022989"/>
    </source>
</evidence>
<evidence type="ECO:0000256" key="5">
    <source>
        <dbReference type="SAM" id="Phobius"/>
    </source>
</evidence>
<evidence type="ECO:0000259" key="6">
    <source>
        <dbReference type="PROSITE" id="PS51012"/>
    </source>
</evidence>
<dbReference type="GO" id="GO:0043190">
    <property type="term" value="C:ATP-binding cassette (ABC) transporter complex"/>
    <property type="evidence" value="ECO:0007669"/>
    <property type="project" value="InterPro"/>
</dbReference>
<evidence type="ECO:0000256" key="1">
    <source>
        <dbReference type="ARBA" id="ARBA00004141"/>
    </source>
</evidence>
<dbReference type="GO" id="GO:0140359">
    <property type="term" value="F:ABC-type transporter activity"/>
    <property type="evidence" value="ECO:0007669"/>
    <property type="project" value="InterPro"/>
</dbReference>
<organism evidence="7">
    <name type="scientific">hydrothermal vent metagenome</name>
    <dbReference type="NCBI Taxonomy" id="652676"/>
    <lineage>
        <taxon>unclassified sequences</taxon>
        <taxon>metagenomes</taxon>
        <taxon>ecological metagenomes</taxon>
    </lineage>
</organism>
<accession>A0A3B0VWZ9</accession>
<dbReference type="NCBIfam" id="NF011648">
    <property type="entry name" value="PRK15066.1"/>
    <property type="match status" value="1"/>
</dbReference>
<feature type="transmembrane region" description="Helical" evidence="5">
    <location>
        <begin position="227"/>
        <end position="248"/>
    </location>
</feature>
<sequence>MNSIAITALFTLSRKEVVRILRIWSQTILPPSITMTLYFVIFGNLIGQRIGQMDGFDYMSFIVPGLVMMSVITNSYGNIVSSFFGAKFSKHIEEMLISPMPNYVILFGHVLGALVRGLLVGSIVTIIALFFTEINIHNIWIVLSTVVLTSIVFALAGFINACLATKFDDIAIIPAFVLTPLIYLGGVFYSISLLPEFWQTVSKFNPVLYMVNAFRYGFLGVSDVNIYLAYAIILSFLLILTTICLYMLNKGIGLRN</sequence>
<feature type="transmembrane region" description="Helical" evidence="5">
    <location>
        <begin position="104"/>
        <end position="131"/>
    </location>
</feature>
<keyword evidence="3 5" id="KW-1133">Transmembrane helix</keyword>
<evidence type="ECO:0000313" key="7">
    <source>
        <dbReference type="EMBL" id="VAW35914.1"/>
    </source>
</evidence>
<dbReference type="PIRSF" id="PIRSF006648">
    <property type="entry name" value="DrrB"/>
    <property type="match status" value="1"/>
</dbReference>
<dbReference type="InterPro" id="IPR000412">
    <property type="entry name" value="ABC_2_transport"/>
</dbReference>
<name>A0A3B0VWZ9_9ZZZZ</name>
<feature type="transmembrane region" description="Helical" evidence="5">
    <location>
        <begin position="21"/>
        <end position="41"/>
    </location>
</feature>
<proteinExistence type="predicted"/>
<gene>
    <name evidence="7" type="ORF">MNBD_GAMMA01-597</name>
</gene>
<dbReference type="InterPro" id="IPR047817">
    <property type="entry name" value="ABC2_TM_bact-type"/>
</dbReference>
<dbReference type="PANTHER" id="PTHR43332">
    <property type="entry name" value="INNER MEMBRANE TRANSPORT PERMEASE YADH-RELATED"/>
    <property type="match status" value="1"/>
</dbReference>
<comment type="subcellular location">
    <subcellularLocation>
        <location evidence="1">Membrane</location>
        <topology evidence="1">Multi-pass membrane protein</topology>
    </subcellularLocation>
</comment>
<dbReference type="PROSITE" id="PS51012">
    <property type="entry name" value="ABC_TM2"/>
    <property type="match status" value="1"/>
</dbReference>
<evidence type="ECO:0000256" key="4">
    <source>
        <dbReference type="ARBA" id="ARBA00023136"/>
    </source>
</evidence>
<keyword evidence="2 5" id="KW-0812">Transmembrane</keyword>
<reference evidence="7" key="1">
    <citation type="submission" date="2018-06" db="EMBL/GenBank/DDBJ databases">
        <authorList>
            <person name="Zhirakovskaya E."/>
        </authorList>
    </citation>
    <scope>NUCLEOTIDE SEQUENCE</scope>
</reference>
<feature type="transmembrane region" description="Helical" evidence="5">
    <location>
        <begin position="171"/>
        <end position="191"/>
    </location>
</feature>
<dbReference type="InterPro" id="IPR013525">
    <property type="entry name" value="ABC2_TM"/>
</dbReference>
<keyword evidence="4 5" id="KW-0472">Membrane</keyword>
<feature type="transmembrane region" description="Helical" evidence="5">
    <location>
        <begin position="61"/>
        <end position="84"/>
    </location>
</feature>
<dbReference type="InterPro" id="IPR052522">
    <property type="entry name" value="ABC-2_transport_permease"/>
</dbReference>
<evidence type="ECO:0000256" key="2">
    <source>
        <dbReference type="ARBA" id="ARBA00022692"/>
    </source>
</evidence>
<dbReference type="Pfam" id="PF01061">
    <property type="entry name" value="ABC2_membrane"/>
    <property type="match status" value="1"/>
</dbReference>